<reference evidence="3 4" key="1">
    <citation type="submission" date="2019-03" db="EMBL/GenBank/DDBJ databases">
        <authorList>
            <person name="Gaulin E."/>
            <person name="Dumas B."/>
        </authorList>
    </citation>
    <scope>NUCLEOTIDE SEQUENCE [LARGE SCALE GENOMIC DNA]</scope>
    <source>
        <strain evidence="3">CBS 568.67</strain>
    </source>
</reference>
<protein>
    <submittedName>
        <fullName evidence="3">Aste57867_13284 protein</fullName>
    </submittedName>
</protein>
<dbReference type="Proteomes" id="UP000332933">
    <property type="component" value="Unassembled WGS sequence"/>
</dbReference>
<name>A0A485KY19_9STRA</name>
<feature type="compositionally biased region" description="Polar residues" evidence="1">
    <location>
        <begin position="313"/>
        <end position="329"/>
    </location>
</feature>
<feature type="region of interest" description="Disordered" evidence="1">
    <location>
        <begin position="689"/>
        <end position="711"/>
    </location>
</feature>
<feature type="compositionally biased region" description="Acidic residues" evidence="1">
    <location>
        <begin position="16"/>
        <end position="25"/>
    </location>
</feature>
<gene>
    <name evidence="3" type="primary">Aste57867_13284</name>
    <name evidence="2" type="ORF">As57867_013235</name>
    <name evidence="3" type="ORF">ASTE57867_13284</name>
</gene>
<feature type="region of interest" description="Disordered" evidence="1">
    <location>
        <begin position="1370"/>
        <end position="1427"/>
    </location>
</feature>
<feature type="compositionally biased region" description="Basic and acidic residues" evidence="1">
    <location>
        <begin position="79"/>
        <end position="90"/>
    </location>
</feature>
<evidence type="ECO:0000313" key="4">
    <source>
        <dbReference type="Proteomes" id="UP000332933"/>
    </source>
</evidence>
<feature type="region of interest" description="Disordered" evidence="1">
    <location>
        <begin position="1"/>
        <end position="26"/>
    </location>
</feature>
<dbReference type="EMBL" id="VJMH01005442">
    <property type="protein sequence ID" value="KAF0695936.1"/>
    <property type="molecule type" value="Genomic_DNA"/>
</dbReference>
<keyword evidence="4" id="KW-1185">Reference proteome</keyword>
<dbReference type="EMBL" id="CAADRA010005463">
    <property type="protein sequence ID" value="VFT90123.1"/>
    <property type="molecule type" value="Genomic_DNA"/>
</dbReference>
<feature type="region of interest" description="Disordered" evidence="1">
    <location>
        <begin position="304"/>
        <end position="330"/>
    </location>
</feature>
<reference evidence="2" key="2">
    <citation type="submission" date="2019-06" db="EMBL/GenBank/DDBJ databases">
        <title>Genomics analysis of Aphanomyces spp. identifies a new class of oomycete effector associated with host adaptation.</title>
        <authorList>
            <person name="Gaulin E."/>
        </authorList>
    </citation>
    <scope>NUCLEOTIDE SEQUENCE</scope>
    <source>
        <strain evidence="2">CBS 578.67</strain>
    </source>
</reference>
<sequence>MDVVGGGTSMMKDLDDIFGEDEDSPDVTASIDAAIVKEDPGSVHVDAYSVGEIEPEDKPTSGDVARWDVEPTTPIEQPSVHEDTSDRVSDPSDLSHANDKASKTPVLTPSDSLSFLDVDASTSVSDTPLAHAESMSFLDVDSSVRANSGGDNDVPSSLSFLEVGDGTSNATEMDGYVEAPLSPFSQFISSVDATDAPSIKVIQHDGGWGDVLVGDSSQSSADVDGLATSRLSVVQDAFGSAAIPESDRVWSSVGVGADVSSFDFIRNDDAGAVEIDLSDTQVVQCDDLVLPIQDGATVDVCLEPNVSPEPSHGSPSRSNETWQEMSTPKTTDDLLQVSTALPFDHTSTTPLAQNVDERQVESAIAATQDDVFSLDNSDKEDITREAAQGAVDTEAYRPADSVDDNAYKIESHEMHGSADNETPSPRSESQTEATPLGVAPMEHTLFCVDGDDEDIDEYVAEHMTVSTPVIAVATDVEYDMNEHVAAQVANVSLETRADSTDAVEFSVVDDWSNPIGFPEVVSAVQAAPFVDETPIEPTQDDPSPAHNEAPEEVVVVASSHAFVATYAHTLDEHSITPVESVARSDDMDFVFARAPAEEPMGHTATPRHENEPLSVTEAVVPLHDGGEQLNEEEPTPTSTQEIATNEDCPVDHGHNDALVESLAHTPLSEIQHSDDLIASTAVDKSTVDASTKSSLHDDTLHLENSSDPDSRVSFVQPLDEDVHQATAFDAQHESQDGVATIKSMIWTDGEHSQDYSDEIAPSFPCSADDIDSPNPPKADITPDEKSHDSPGVVSDNLQQLRAVDWTEPCLSDVEYSPHSSNVIDGPHSSPAVVVDEMDAFDELPSNPIVAPPQADFGFEDTPKGVESNPWSFAQTPPTAAAREAKEASDSFGTTPSIAVAAADDDNPWLSVPAPASRSASVAASNFESNNPWTKFQSAPSYNPFESMAEEELRAAQNNPWQTAPVHTDKSPFDLSNPWVQAVSNHTDDFGNFVKPDPLVAPSTSFDAPTATIIHEVAKQATNSWLEAATTTVAKSSPKAWAAAEEFDDVSGGARDSFGDFGGEDDDFGDFSSNDAPRESFSDFSAPPATNFGAFGDFSSGAKAPVDAPGQSFAAFGESQPAVPSDDFGDFESSAAEGGGFGDFSSVSAPPAPTRVPVDEGKINALFADAFPISNANSASSSLDSGLTTQQILGSVDFENTQRPIVCSALLKALVQDIHANHAKCDTSTQKDEEDAFAFSQCKFALTQKLQEAVVHHSLFTDKSPAYAEYQALLNITEKAAILNGLRKLQLAIFEDMSTKATLAIAEQAALSAQASIASHAQQKDAKVPKFQFAWGKDKESHDDRPAAIRVLTPTGASISKLSRQSFNNLHQATTAGGGGAGGGSEGEHTSGSDGDGETWETGSAASDGGVDENGHQHSRTGSGSLTGAVTLSGSGLMKKFTSKLGLSSLRTTLSLSSAKSKVVSLTVRRKGDAATRSFDFPLDSISGGFDEIKWKCAVFLYDADEVAAVAPAQIQVIGSNGVPVDSSKTALQKLLKEKGAVWTIDIGDAKDSTGDV</sequence>
<feature type="region of interest" description="Disordered" evidence="1">
    <location>
        <begin position="752"/>
        <end position="791"/>
    </location>
</feature>
<feature type="compositionally biased region" description="Polar residues" evidence="1">
    <location>
        <begin position="419"/>
        <end position="433"/>
    </location>
</feature>
<feature type="region of interest" description="Disordered" evidence="1">
    <location>
        <begin position="48"/>
        <end position="112"/>
    </location>
</feature>
<organism evidence="3 4">
    <name type="scientific">Aphanomyces stellatus</name>
    <dbReference type="NCBI Taxonomy" id="120398"/>
    <lineage>
        <taxon>Eukaryota</taxon>
        <taxon>Sar</taxon>
        <taxon>Stramenopiles</taxon>
        <taxon>Oomycota</taxon>
        <taxon>Saprolegniomycetes</taxon>
        <taxon>Saprolegniales</taxon>
        <taxon>Verrucalvaceae</taxon>
        <taxon>Aphanomyces</taxon>
    </lineage>
</organism>
<evidence type="ECO:0000313" key="2">
    <source>
        <dbReference type="EMBL" id="KAF0695936.1"/>
    </source>
</evidence>
<feature type="region of interest" description="Disordered" evidence="1">
    <location>
        <begin position="1108"/>
        <end position="1133"/>
    </location>
</feature>
<feature type="compositionally biased region" description="Basic and acidic residues" evidence="1">
    <location>
        <begin position="56"/>
        <end position="69"/>
    </location>
</feature>
<feature type="compositionally biased region" description="Gly residues" evidence="1">
    <location>
        <begin position="1375"/>
        <end position="1384"/>
    </location>
</feature>
<accession>A0A485KY19</accession>
<evidence type="ECO:0000313" key="3">
    <source>
        <dbReference type="EMBL" id="VFT90123.1"/>
    </source>
</evidence>
<proteinExistence type="predicted"/>
<feature type="region of interest" description="Disordered" evidence="1">
    <location>
        <begin position="1051"/>
        <end position="1082"/>
    </location>
</feature>
<evidence type="ECO:0000256" key="1">
    <source>
        <dbReference type="SAM" id="MobiDB-lite"/>
    </source>
</evidence>
<dbReference type="OrthoDB" id="128928at2759"/>
<feature type="region of interest" description="Disordered" evidence="1">
    <location>
        <begin position="413"/>
        <end position="437"/>
    </location>
</feature>